<feature type="transmembrane region" description="Helical" evidence="1">
    <location>
        <begin position="179"/>
        <end position="199"/>
    </location>
</feature>
<accession>A0A4R7I1Z4</accession>
<sequence length="220" mass="22657">MLHTMSTQLLTVVVIAANAVGATMAIPQARKVLRSRRVDGVSPVWAAVSAAVNAAWVPYGVAIGDLGILPVSIVSVMAYLTIAVGICRYGDTPVVDVVARMVVSAVGILILPAAVLVSQGWVAAGVALGLLYGVQLTPAVVAVYRTADVSGVSVATWVIAFTEAALWGVYGFGRADAGLLSLAASGMFMASLVLARLMVRRPRRDRSTDVMPAGLGLSPA</sequence>
<feature type="transmembrane region" description="Helical" evidence="1">
    <location>
        <begin position="6"/>
        <end position="26"/>
    </location>
</feature>
<evidence type="ECO:0000313" key="3">
    <source>
        <dbReference type="Proteomes" id="UP000294558"/>
    </source>
</evidence>
<feature type="transmembrane region" description="Helical" evidence="1">
    <location>
        <begin position="97"/>
        <end position="115"/>
    </location>
</feature>
<dbReference type="AlphaFoldDB" id="A0A4R7I1Z4"/>
<reference evidence="2 3" key="1">
    <citation type="submission" date="2019-03" db="EMBL/GenBank/DDBJ databases">
        <title>Sequencing the genomes of 1000 actinobacteria strains.</title>
        <authorList>
            <person name="Klenk H.-P."/>
        </authorList>
    </citation>
    <scope>NUCLEOTIDE SEQUENCE [LARGE SCALE GENOMIC DNA]</scope>
    <source>
        <strain evidence="2 3">DSM 18936</strain>
    </source>
</reference>
<name>A0A4R7I1Z4_9ACTN</name>
<keyword evidence="3" id="KW-1185">Reference proteome</keyword>
<feature type="transmembrane region" description="Helical" evidence="1">
    <location>
        <begin position="38"/>
        <end position="56"/>
    </location>
</feature>
<feature type="transmembrane region" description="Helical" evidence="1">
    <location>
        <begin position="68"/>
        <end position="90"/>
    </location>
</feature>
<protein>
    <submittedName>
        <fullName evidence="2">Uncharacterized protein with PQ loop repeat</fullName>
    </submittedName>
</protein>
<feature type="transmembrane region" description="Helical" evidence="1">
    <location>
        <begin position="151"/>
        <end position="173"/>
    </location>
</feature>
<gene>
    <name evidence="2" type="ORF">BDK89_2124</name>
</gene>
<proteinExistence type="predicted"/>
<keyword evidence="1" id="KW-1133">Transmembrane helix</keyword>
<feature type="transmembrane region" description="Helical" evidence="1">
    <location>
        <begin position="121"/>
        <end position="144"/>
    </location>
</feature>
<dbReference type="EMBL" id="SOAU01000001">
    <property type="protein sequence ID" value="TDT16533.1"/>
    <property type="molecule type" value="Genomic_DNA"/>
</dbReference>
<keyword evidence="1" id="KW-0472">Membrane</keyword>
<dbReference type="Proteomes" id="UP000294558">
    <property type="component" value="Unassembled WGS sequence"/>
</dbReference>
<evidence type="ECO:0000256" key="1">
    <source>
        <dbReference type="SAM" id="Phobius"/>
    </source>
</evidence>
<comment type="caution">
    <text evidence="2">The sequence shown here is derived from an EMBL/GenBank/DDBJ whole genome shotgun (WGS) entry which is preliminary data.</text>
</comment>
<evidence type="ECO:0000313" key="2">
    <source>
        <dbReference type="EMBL" id="TDT16533.1"/>
    </source>
</evidence>
<keyword evidence="1" id="KW-0812">Transmembrane</keyword>
<dbReference type="Gene3D" id="1.20.1280.290">
    <property type="match status" value="2"/>
</dbReference>
<organism evidence="2 3">
    <name type="scientific">Ilumatobacter fluminis</name>
    <dbReference type="NCBI Taxonomy" id="467091"/>
    <lineage>
        <taxon>Bacteria</taxon>
        <taxon>Bacillati</taxon>
        <taxon>Actinomycetota</taxon>
        <taxon>Acidimicrobiia</taxon>
        <taxon>Acidimicrobiales</taxon>
        <taxon>Ilumatobacteraceae</taxon>
        <taxon>Ilumatobacter</taxon>
    </lineage>
</organism>